<dbReference type="Gene3D" id="3.30.40.10">
    <property type="entry name" value="Zinc/RING finger domain, C3HC4 (zinc finger)"/>
    <property type="match status" value="3"/>
</dbReference>
<dbReference type="PROSITE" id="PS50089">
    <property type="entry name" value="ZF_RING_2"/>
    <property type="match status" value="3"/>
</dbReference>
<evidence type="ECO:0000256" key="1">
    <source>
        <dbReference type="ARBA" id="ARBA00000900"/>
    </source>
</evidence>
<dbReference type="EC" id="2.3.2.27" evidence="2"/>
<dbReference type="Pfam" id="PF13639">
    <property type="entry name" value="zf-RING_2"/>
    <property type="match status" value="3"/>
</dbReference>
<accession>A0AAV6K2Q0</accession>
<dbReference type="GO" id="GO:0008270">
    <property type="term" value="F:zinc ion binding"/>
    <property type="evidence" value="ECO:0007669"/>
    <property type="project" value="UniProtKB-KW"/>
</dbReference>
<dbReference type="InterPro" id="IPR001841">
    <property type="entry name" value="Znf_RING"/>
</dbReference>
<name>A0AAV6K2Q0_9ERIC</name>
<keyword evidence="9" id="KW-1185">Reference proteome</keyword>
<evidence type="ECO:0000256" key="6">
    <source>
        <dbReference type="PROSITE-ProRule" id="PRU00175"/>
    </source>
</evidence>
<dbReference type="Proteomes" id="UP000823749">
    <property type="component" value="Chromosome 6"/>
</dbReference>
<dbReference type="SMART" id="SM00184">
    <property type="entry name" value="RING"/>
    <property type="match status" value="3"/>
</dbReference>
<evidence type="ECO:0000256" key="3">
    <source>
        <dbReference type="ARBA" id="ARBA00022723"/>
    </source>
</evidence>
<organism evidence="8 9">
    <name type="scientific">Rhododendron griersonianum</name>
    <dbReference type="NCBI Taxonomy" id="479676"/>
    <lineage>
        <taxon>Eukaryota</taxon>
        <taxon>Viridiplantae</taxon>
        <taxon>Streptophyta</taxon>
        <taxon>Embryophyta</taxon>
        <taxon>Tracheophyta</taxon>
        <taxon>Spermatophyta</taxon>
        <taxon>Magnoliopsida</taxon>
        <taxon>eudicotyledons</taxon>
        <taxon>Gunneridae</taxon>
        <taxon>Pentapetalae</taxon>
        <taxon>asterids</taxon>
        <taxon>Ericales</taxon>
        <taxon>Ericaceae</taxon>
        <taxon>Ericoideae</taxon>
        <taxon>Rhodoreae</taxon>
        <taxon>Rhododendron</taxon>
    </lineage>
</organism>
<dbReference type="PANTHER" id="PTHR15710">
    <property type="entry name" value="E3 UBIQUITIN-PROTEIN LIGASE PRAJA"/>
    <property type="match status" value="1"/>
</dbReference>
<evidence type="ECO:0000256" key="5">
    <source>
        <dbReference type="ARBA" id="ARBA00022833"/>
    </source>
</evidence>
<feature type="domain" description="RING-type" evidence="7">
    <location>
        <begin position="469"/>
        <end position="499"/>
    </location>
</feature>
<comment type="caution">
    <text evidence="8">The sequence shown here is derived from an EMBL/GenBank/DDBJ whole genome shotgun (WGS) entry which is preliminary data.</text>
</comment>
<evidence type="ECO:0000256" key="2">
    <source>
        <dbReference type="ARBA" id="ARBA00012483"/>
    </source>
</evidence>
<protein>
    <recommendedName>
        <fullName evidence="2">RING-type E3 ubiquitin transferase</fullName>
        <ecNumber evidence="2">2.3.2.27</ecNumber>
    </recommendedName>
</protein>
<dbReference type="PANTHER" id="PTHR15710:SF77">
    <property type="entry name" value="RING-H2 FINGER PROTEIN ATL21B"/>
    <property type="match status" value="1"/>
</dbReference>
<keyword evidence="4 6" id="KW-0863">Zinc-finger</keyword>
<proteinExistence type="predicted"/>
<dbReference type="InterPro" id="IPR011016">
    <property type="entry name" value="Znf_RING-CH"/>
</dbReference>
<evidence type="ECO:0000313" key="8">
    <source>
        <dbReference type="EMBL" id="KAG5546726.1"/>
    </source>
</evidence>
<evidence type="ECO:0000313" key="9">
    <source>
        <dbReference type="Proteomes" id="UP000823749"/>
    </source>
</evidence>
<evidence type="ECO:0000259" key="7">
    <source>
        <dbReference type="PROSITE" id="PS50089"/>
    </source>
</evidence>
<keyword evidence="5" id="KW-0862">Zinc</keyword>
<gene>
    <name evidence="8" type="ORF">RHGRI_018787</name>
</gene>
<dbReference type="SUPFAM" id="SSF57850">
    <property type="entry name" value="RING/U-box"/>
    <property type="match status" value="3"/>
</dbReference>
<dbReference type="EMBL" id="JACTNZ010000006">
    <property type="protein sequence ID" value="KAG5546726.1"/>
    <property type="molecule type" value="Genomic_DNA"/>
</dbReference>
<evidence type="ECO:0000256" key="4">
    <source>
        <dbReference type="ARBA" id="ARBA00022771"/>
    </source>
</evidence>
<dbReference type="FunFam" id="3.30.40.10:FF:000781">
    <property type="entry name" value="Uncharacterized protein"/>
    <property type="match status" value="1"/>
</dbReference>
<reference evidence="8 9" key="1">
    <citation type="submission" date="2020-08" db="EMBL/GenBank/DDBJ databases">
        <title>Plant Genome Project.</title>
        <authorList>
            <person name="Zhang R.-G."/>
        </authorList>
    </citation>
    <scope>NUCLEOTIDE SEQUENCE [LARGE SCALE GENOMIC DNA]</scope>
    <source>
        <strain evidence="8">WSP0</strain>
        <tissue evidence="8">Leaf</tissue>
    </source>
</reference>
<dbReference type="AlphaFoldDB" id="A0AAV6K2Q0"/>
<dbReference type="GO" id="GO:0061630">
    <property type="term" value="F:ubiquitin protein ligase activity"/>
    <property type="evidence" value="ECO:0007669"/>
    <property type="project" value="UniProtKB-EC"/>
</dbReference>
<dbReference type="InterPro" id="IPR013083">
    <property type="entry name" value="Znf_RING/FYVE/PHD"/>
</dbReference>
<dbReference type="GO" id="GO:0016567">
    <property type="term" value="P:protein ubiquitination"/>
    <property type="evidence" value="ECO:0007669"/>
    <property type="project" value="TreeGrafter"/>
</dbReference>
<feature type="domain" description="RING-type" evidence="7">
    <location>
        <begin position="728"/>
        <end position="769"/>
    </location>
</feature>
<feature type="domain" description="RING-type" evidence="7">
    <location>
        <begin position="210"/>
        <end position="240"/>
    </location>
</feature>
<comment type="catalytic activity">
    <reaction evidence="1">
        <text>S-ubiquitinyl-[E2 ubiquitin-conjugating enzyme]-L-cysteine + [acceptor protein]-L-lysine = [E2 ubiquitin-conjugating enzyme]-L-cysteine + N(6)-ubiquitinyl-[acceptor protein]-L-lysine.</text>
        <dbReference type="EC" id="2.3.2.27"/>
    </reaction>
</comment>
<keyword evidence="3" id="KW-0479">Metal-binding</keyword>
<sequence length="774" mass="90702">MDAAAAMFSYNCWEDDSIDTEHPRGRSGIRALLRFSYHRDNPNHDDQVLYSYQRQYFMLRDNVLSQNEEERNVLAILLVDALISESVAESIVNEIMSLAHSMLNDPNNVDRKVLPIAVDIQIRSEARAIDRQRRRREFREGLDRRFREERARERSHPEFRDREFADDQMARAMRDSMQVVKFVPATKSSIEALERVTIFDDNSCLQVEECRICLETLPIGAKVIRMPCSHMFHGNCIVHWLESSNLYPIYLPSLSFRNMDAAAAAMFSYKCWEDDSIDTEPFRGRPGVRALLRFSYHRDNPNHDDQVLYSYQREYFMLRDDFLSQNEEERDVLAILLVDALISESVAESIVNEIMSLAHSMLNEPNNVDRKVLPIAVDIQIRSEARAIDRQRRRREFREGLDRRFREERARERSHPEFRDREFADDQMARAMRDSMQVVKFVPATKSSIEALERVTIFDDNSCLQVEECRICLETLPIGAKVIRMPCSHMFHGNCIVHWLESSNLYPIYLPSLSFRNMDAAAAAMFSYKCWEDDSIDTEPFRGRPGVRALLRFSYHRDNPNHDDQVLYSYQREYFMLRDDFLSQNEEERDVLAILLVDALISESVAESIVNEIMSLAHSMLNEPNNVDRKVLPIAVDIQIRSEARAIDRQRRRREFREGLDRRFREERARERSHPEFRDREFADDQMARAMRDSMQVVKFVPATKSSIEALERVTIFDDNSCLQVEECRICLETLPIGAKVIRMPCSHMFHGNCIVHWLESSNLCPLCRFAMPH</sequence>
<dbReference type="SMART" id="SM00744">
    <property type="entry name" value="RINGv"/>
    <property type="match status" value="1"/>
</dbReference>
<dbReference type="GO" id="GO:0005737">
    <property type="term" value="C:cytoplasm"/>
    <property type="evidence" value="ECO:0007669"/>
    <property type="project" value="TreeGrafter"/>
</dbReference>